<accession>A0A6N7PQB1</accession>
<keyword evidence="2 5" id="KW-0408">Iron</keyword>
<dbReference type="AlphaFoldDB" id="A0A6N7PQB1"/>
<dbReference type="Gene3D" id="2.60.120.310">
    <property type="entry name" value="Copper type II, ascorbate-dependent monooxygenase, N-terminal domain"/>
    <property type="match status" value="1"/>
</dbReference>
<keyword evidence="1 5" id="KW-0479">Metal-binding</keyword>
<keyword evidence="8" id="KW-1185">Reference proteome</keyword>
<evidence type="ECO:0000259" key="6">
    <source>
        <dbReference type="PROSITE" id="PS51007"/>
    </source>
</evidence>
<dbReference type="Gene3D" id="2.60.120.230">
    <property type="match status" value="1"/>
</dbReference>
<keyword evidence="5" id="KW-0349">Heme</keyword>
<evidence type="ECO:0000256" key="1">
    <source>
        <dbReference type="ARBA" id="ARBA00022723"/>
    </source>
</evidence>
<dbReference type="GO" id="GO:0004500">
    <property type="term" value="F:dopamine beta-monooxygenase activity"/>
    <property type="evidence" value="ECO:0007669"/>
    <property type="project" value="InterPro"/>
</dbReference>
<dbReference type="Pfam" id="PF01082">
    <property type="entry name" value="Cu2_monooxygen"/>
    <property type="match status" value="1"/>
</dbReference>
<gene>
    <name evidence="7" type="ORF">GF068_13805</name>
</gene>
<dbReference type="OrthoDB" id="258766at2"/>
<dbReference type="Proteomes" id="UP000440224">
    <property type="component" value="Unassembled WGS sequence"/>
</dbReference>
<evidence type="ECO:0000313" key="8">
    <source>
        <dbReference type="Proteomes" id="UP000440224"/>
    </source>
</evidence>
<dbReference type="InterPro" id="IPR014784">
    <property type="entry name" value="Cu2_ascorb_mOase-like_C"/>
</dbReference>
<evidence type="ECO:0000256" key="3">
    <source>
        <dbReference type="ARBA" id="ARBA00023157"/>
    </source>
</evidence>
<dbReference type="GO" id="GO:0020037">
    <property type="term" value="F:heme binding"/>
    <property type="evidence" value="ECO:0007669"/>
    <property type="project" value="InterPro"/>
</dbReference>
<evidence type="ECO:0000256" key="4">
    <source>
        <dbReference type="ARBA" id="ARBA00023180"/>
    </source>
</evidence>
<dbReference type="InterPro" id="IPR024548">
    <property type="entry name" value="Cu2_monoox_C"/>
</dbReference>
<feature type="domain" description="Cytochrome c" evidence="6">
    <location>
        <begin position="44"/>
        <end position="167"/>
    </location>
</feature>
<dbReference type="PANTHER" id="PTHR10157:SF23">
    <property type="entry name" value="MOXD1 HOMOLOG 1"/>
    <property type="match status" value="1"/>
</dbReference>
<name>A0A6N7PQB1_9BACT</name>
<keyword evidence="4" id="KW-0325">Glycoprotein</keyword>
<keyword evidence="3" id="KW-1015">Disulfide bond</keyword>
<dbReference type="EMBL" id="WJIE01000003">
    <property type="protein sequence ID" value="MRG92996.1"/>
    <property type="molecule type" value="Genomic_DNA"/>
</dbReference>
<sequence>MLLPSEAIHAREDSMQKYGFTISALVGLVALTGCSGTEDPGRTTNEATGPTYYKDIAPLVNAECASCHQEGAIGGFSLTDADVAAEMAPAMAAAVAARTMPPMPVNNDGSCNTFKNARWLSDEQIALFESWSRAGAPLGDPADAPPPPAHEVPTLSGDIVEFDIGVDYTPKPADDKPDDYRCFIIDPGIDADAFMTGYDIQPGDRKVVHHVVLFSLADANAEADAAAMDAAEDGPGYTCFGGSGVKGSSIIAAWAPGSGATFLPEGTGIRYGAGRKLVLQMHYNVPAMGGPFTDRSKVKLALAKDPALTPAFLVPTGAFELSLPPGQERTEAKGELPLSWVAQQFNLPSFNGLRVFGALPHMHMAGRTLRSVAKSPSGEQCITDVDRWDFHWQDLWWNETPLEVSADSSIGITCAYDTRGRTETTVFGEGTGDEMCINMLYATVY</sequence>
<dbReference type="InterPro" id="IPR009056">
    <property type="entry name" value="Cyt_c-like_dom"/>
</dbReference>
<dbReference type="InterPro" id="IPR008977">
    <property type="entry name" value="PHM/PNGase_F_dom_sf"/>
</dbReference>
<evidence type="ECO:0000256" key="5">
    <source>
        <dbReference type="PROSITE-ProRule" id="PRU00433"/>
    </source>
</evidence>
<proteinExistence type="predicted"/>
<organism evidence="7 8">
    <name type="scientific">Polyangium spumosum</name>
    <dbReference type="NCBI Taxonomy" id="889282"/>
    <lineage>
        <taxon>Bacteria</taxon>
        <taxon>Pseudomonadati</taxon>
        <taxon>Myxococcota</taxon>
        <taxon>Polyangia</taxon>
        <taxon>Polyangiales</taxon>
        <taxon>Polyangiaceae</taxon>
        <taxon>Polyangium</taxon>
    </lineage>
</organism>
<evidence type="ECO:0000256" key="2">
    <source>
        <dbReference type="ARBA" id="ARBA00023004"/>
    </source>
</evidence>
<dbReference type="SUPFAM" id="SSF49742">
    <property type="entry name" value="PHM/PNGase F"/>
    <property type="match status" value="2"/>
</dbReference>
<dbReference type="InterPro" id="IPR036939">
    <property type="entry name" value="Cu2_ascorb_mOase_N_sf"/>
</dbReference>
<dbReference type="InterPro" id="IPR000323">
    <property type="entry name" value="Cu2_ascorb_mOase_N"/>
</dbReference>
<dbReference type="InterPro" id="IPR000945">
    <property type="entry name" value="DBH-like"/>
</dbReference>
<protein>
    <recommendedName>
        <fullName evidence="6">Cytochrome c domain-containing protein</fullName>
    </recommendedName>
</protein>
<evidence type="ECO:0000313" key="7">
    <source>
        <dbReference type="EMBL" id="MRG92996.1"/>
    </source>
</evidence>
<reference evidence="7 8" key="1">
    <citation type="submission" date="2019-10" db="EMBL/GenBank/DDBJ databases">
        <title>A soil myxobacterium in the family Polyangiaceae.</title>
        <authorList>
            <person name="Li Y."/>
            <person name="Wang J."/>
        </authorList>
    </citation>
    <scope>NUCLEOTIDE SEQUENCE [LARGE SCALE GENOMIC DNA]</scope>
    <source>
        <strain evidence="7 8">DSM 14734</strain>
    </source>
</reference>
<dbReference type="GO" id="GO:0009055">
    <property type="term" value="F:electron transfer activity"/>
    <property type="evidence" value="ECO:0007669"/>
    <property type="project" value="InterPro"/>
</dbReference>
<dbReference type="Pfam" id="PF03712">
    <property type="entry name" value="Cu2_monoox_C"/>
    <property type="match status" value="1"/>
</dbReference>
<dbReference type="PANTHER" id="PTHR10157">
    <property type="entry name" value="DOPAMINE BETA HYDROXYLASE RELATED"/>
    <property type="match status" value="1"/>
</dbReference>
<comment type="caution">
    <text evidence="7">The sequence shown here is derived from an EMBL/GenBank/DDBJ whole genome shotgun (WGS) entry which is preliminary data.</text>
</comment>
<dbReference type="GO" id="GO:0005507">
    <property type="term" value="F:copper ion binding"/>
    <property type="evidence" value="ECO:0007669"/>
    <property type="project" value="InterPro"/>
</dbReference>
<dbReference type="PROSITE" id="PS51007">
    <property type="entry name" value="CYTC"/>
    <property type="match status" value="1"/>
</dbReference>